<evidence type="ECO:0000256" key="1">
    <source>
        <dbReference type="SAM" id="MobiDB-lite"/>
    </source>
</evidence>
<sequence length="115" mass="12919">MGHYCPVQPAHSILHVEDASTVPSINPIVIRREDLQKSFPMHVADPMVMEALLHSITGCHSMARISLRSGNVREYNRMRNKPVSFVSPRNYLTAGHTEGDGADIQQCNAGRKRRR</sequence>
<evidence type="ECO:0000313" key="2">
    <source>
        <dbReference type="EMBL" id="KAJ4952007.1"/>
    </source>
</evidence>
<dbReference type="AlphaFoldDB" id="A0A9Q0JUI4"/>
<name>A0A9Q0JUI4_9MAGN</name>
<proteinExistence type="predicted"/>
<protein>
    <submittedName>
        <fullName evidence="2">Uncharacterized protein</fullName>
    </submittedName>
</protein>
<comment type="caution">
    <text evidence="2">The sequence shown here is derived from an EMBL/GenBank/DDBJ whole genome shotgun (WGS) entry which is preliminary data.</text>
</comment>
<organism evidence="2 4">
    <name type="scientific">Protea cynaroides</name>
    <dbReference type="NCBI Taxonomy" id="273540"/>
    <lineage>
        <taxon>Eukaryota</taxon>
        <taxon>Viridiplantae</taxon>
        <taxon>Streptophyta</taxon>
        <taxon>Embryophyta</taxon>
        <taxon>Tracheophyta</taxon>
        <taxon>Spermatophyta</taxon>
        <taxon>Magnoliopsida</taxon>
        <taxon>Proteales</taxon>
        <taxon>Proteaceae</taxon>
        <taxon>Protea</taxon>
    </lineage>
</organism>
<dbReference type="EMBL" id="JAMYWD010000012">
    <property type="protein sequence ID" value="KAJ4952007.1"/>
    <property type="molecule type" value="Genomic_DNA"/>
</dbReference>
<gene>
    <name evidence="2" type="ORF">NE237_028839</name>
    <name evidence="3" type="ORF">NE237_030683</name>
</gene>
<dbReference type="EMBL" id="JAMYWD010000012">
    <property type="protein sequence ID" value="KAJ4953851.1"/>
    <property type="molecule type" value="Genomic_DNA"/>
</dbReference>
<dbReference type="Proteomes" id="UP001141806">
    <property type="component" value="Unassembled WGS sequence"/>
</dbReference>
<feature type="region of interest" description="Disordered" evidence="1">
    <location>
        <begin position="95"/>
        <end position="115"/>
    </location>
</feature>
<evidence type="ECO:0000313" key="3">
    <source>
        <dbReference type="EMBL" id="KAJ4953851.1"/>
    </source>
</evidence>
<reference evidence="2" key="1">
    <citation type="journal article" date="2023" name="Plant J.">
        <title>The genome of the king protea, Protea cynaroides.</title>
        <authorList>
            <person name="Chang J."/>
            <person name="Duong T.A."/>
            <person name="Schoeman C."/>
            <person name="Ma X."/>
            <person name="Roodt D."/>
            <person name="Barker N."/>
            <person name="Li Z."/>
            <person name="Van de Peer Y."/>
            <person name="Mizrachi E."/>
        </authorList>
    </citation>
    <scope>NUCLEOTIDE SEQUENCE</scope>
    <source>
        <tissue evidence="2">Young leaves</tissue>
    </source>
</reference>
<keyword evidence="4" id="KW-1185">Reference proteome</keyword>
<accession>A0A9Q0JUI4</accession>
<evidence type="ECO:0000313" key="4">
    <source>
        <dbReference type="Proteomes" id="UP001141806"/>
    </source>
</evidence>